<gene>
    <name evidence="8" type="primary">LOC106812906</name>
</gene>
<dbReference type="Proteomes" id="UP000695022">
    <property type="component" value="Unplaced"/>
</dbReference>
<evidence type="ECO:0000313" key="7">
    <source>
        <dbReference type="Proteomes" id="UP000695022"/>
    </source>
</evidence>
<keyword evidence="7" id="KW-1185">Reference proteome</keyword>
<comment type="subcellular location">
    <subcellularLocation>
        <location evidence="1">Secreted</location>
    </subcellularLocation>
</comment>
<keyword evidence="4" id="KW-0732">Signal</keyword>
<dbReference type="GeneID" id="106812906"/>
<dbReference type="PANTHER" id="PTHR34399">
    <property type="entry name" value="AVIDIN-RELATED"/>
    <property type="match status" value="1"/>
</dbReference>
<dbReference type="InterPro" id="IPR036896">
    <property type="entry name" value="Avidin-like_sf"/>
</dbReference>
<keyword evidence="6" id="KW-1133">Transmembrane helix</keyword>
<dbReference type="Gene3D" id="2.40.128.30">
    <property type="entry name" value="Avidin-like"/>
    <property type="match status" value="1"/>
</dbReference>
<evidence type="ECO:0000256" key="6">
    <source>
        <dbReference type="SAM" id="Phobius"/>
    </source>
</evidence>
<evidence type="ECO:0000256" key="2">
    <source>
        <dbReference type="ARBA" id="ARBA00006297"/>
    </source>
</evidence>
<dbReference type="InterPro" id="IPR005469">
    <property type="entry name" value="Avidin"/>
</dbReference>
<feature type="transmembrane region" description="Helical" evidence="6">
    <location>
        <begin position="143"/>
        <end position="163"/>
    </location>
</feature>
<dbReference type="RefSeq" id="XP_014672402.1">
    <property type="nucleotide sequence ID" value="XM_014816916.1"/>
</dbReference>
<reference evidence="8" key="1">
    <citation type="submission" date="2025-08" db="UniProtKB">
        <authorList>
            <consortium name="RefSeq"/>
        </authorList>
    </citation>
    <scope>IDENTIFICATION</scope>
</reference>
<keyword evidence="6" id="KW-0472">Membrane</keyword>
<accession>A0ABM1EJN1</accession>
<name>A0ABM1EJN1_PRICU</name>
<proteinExistence type="inferred from homology"/>
<keyword evidence="5" id="KW-0092">Biotin</keyword>
<evidence type="ECO:0000313" key="8">
    <source>
        <dbReference type="RefSeq" id="XP_014672402.1"/>
    </source>
</evidence>
<dbReference type="Pfam" id="PF01382">
    <property type="entry name" value="Avidin"/>
    <property type="match status" value="1"/>
</dbReference>
<dbReference type="InterPro" id="IPR005468">
    <property type="entry name" value="Avidin/str"/>
</dbReference>
<keyword evidence="6" id="KW-0812">Transmembrane</keyword>
<evidence type="ECO:0000256" key="3">
    <source>
        <dbReference type="ARBA" id="ARBA00022525"/>
    </source>
</evidence>
<sequence>MIICHGVDGSLVGKYLTEVEVESGAAGTGYSLIYGAAAAVGNHVGAFGFTVVWSNGESATTWSGQCVHCSGCIGSSALANNDTLANEYMVTTWLLTSMTTPENLWSATRIGHNFYIRLTSQNKPIPNLGQHTPPRRDGAQERIPFIVLLCAFAILTLFTSRQFST</sequence>
<dbReference type="SUPFAM" id="SSF50876">
    <property type="entry name" value="Avidin/streptavidin"/>
    <property type="match status" value="1"/>
</dbReference>
<dbReference type="PROSITE" id="PS51326">
    <property type="entry name" value="AVIDIN_2"/>
    <property type="match status" value="1"/>
</dbReference>
<comment type="similarity">
    <text evidence="2">Belongs to the avidin/streptavidin family.</text>
</comment>
<dbReference type="PRINTS" id="PR00709">
    <property type="entry name" value="AVIDIN"/>
</dbReference>
<evidence type="ECO:0000256" key="1">
    <source>
        <dbReference type="ARBA" id="ARBA00004613"/>
    </source>
</evidence>
<dbReference type="InterPro" id="IPR051764">
    <property type="entry name" value="Avidin/Streptavidin-rel"/>
</dbReference>
<organism evidence="7 8">
    <name type="scientific">Priapulus caudatus</name>
    <name type="common">Priapulid worm</name>
    <dbReference type="NCBI Taxonomy" id="37621"/>
    <lineage>
        <taxon>Eukaryota</taxon>
        <taxon>Metazoa</taxon>
        <taxon>Ecdysozoa</taxon>
        <taxon>Scalidophora</taxon>
        <taxon>Priapulida</taxon>
        <taxon>Priapulimorpha</taxon>
        <taxon>Priapulimorphida</taxon>
        <taxon>Priapulidae</taxon>
        <taxon>Priapulus</taxon>
    </lineage>
</organism>
<evidence type="ECO:0000256" key="5">
    <source>
        <dbReference type="ARBA" id="ARBA00023267"/>
    </source>
</evidence>
<evidence type="ECO:0000256" key="4">
    <source>
        <dbReference type="ARBA" id="ARBA00022729"/>
    </source>
</evidence>
<protein>
    <submittedName>
        <fullName evidence="8">Avidin-like</fullName>
    </submittedName>
</protein>
<keyword evidence="3" id="KW-0964">Secreted</keyword>